<name>A0A1E3X3G2_9BACT</name>
<gene>
    <name evidence="1" type="ORF">SCARUB_04780</name>
</gene>
<accession>A0A1E3X3G2</accession>
<sequence length="90" mass="10431">CGKIIYKGSSNSLLLQKYLKVKEKGPLKYGDKLKVIGISVVDDLYGIIVKVDRERQSYSIPLCDIQVIDINEKNYELVSEYSEWFCNEYM</sequence>
<evidence type="ECO:0000313" key="2">
    <source>
        <dbReference type="Proteomes" id="UP000094056"/>
    </source>
</evidence>
<dbReference type="Proteomes" id="UP000094056">
    <property type="component" value="Unassembled WGS sequence"/>
</dbReference>
<dbReference type="AlphaFoldDB" id="A0A1E3X3G2"/>
<comment type="caution">
    <text evidence="1">The sequence shown here is derived from an EMBL/GenBank/DDBJ whole genome shotgun (WGS) entry which is preliminary data.</text>
</comment>
<organism evidence="1 2">
    <name type="scientific">Candidatus Scalindua rubra</name>
    <dbReference type="NCBI Taxonomy" id="1872076"/>
    <lineage>
        <taxon>Bacteria</taxon>
        <taxon>Pseudomonadati</taxon>
        <taxon>Planctomycetota</taxon>
        <taxon>Candidatus Brocadiia</taxon>
        <taxon>Candidatus Brocadiales</taxon>
        <taxon>Candidatus Scalinduaceae</taxon>
        <taxon>Candidatus Scalindua</taxon>
    </lineage>
</organism>
<dbReference type="Pfam" id="PF11535">
    <property type="entry name" value="Calci_bind_CcbP"/>
    <property type="match status" value="1"/>
</dbReference>
<dbReference type="EMBL" id="MAYW01000281">
    <property type="protein sequence ID" value="ODS30119.1"/>
    <property type="molecule type" value="Genomic_DNA"/>
</dbReference>
<feature type="non-terminal residue" evidence="1">
    <location>
        <position position="1"/>
    </location>
</feature>
<proteinExistence type="predicted"/>
<reference evidence="1 2" key="1">
    <citation type="submission" date="2016-07" db="EMBL/GenBank/DDBJ databases">
        <title>Draft genome of Scalindua rubra, obtained from a brine-seawater interface in the Red Sea, sheds light on salt adaptation in anammox bacteria.</title>
        <authorList>
            <person name="Speth D.R."/>
            <person name="Lagkouvardos I."/>
            <person name="Wang Y."/>
            <person name="Qian P.-Y."/>
            <person name="Dutilh B.E."/>
            <person name="Jetten M.S."/>
        </authorList>
    </citation>
    <scope>NUCLEOTIDE SEQUENCE [LARGE SCALE GENOMIC DNA]</scope>
    <source>
        <strain evidence="1">BSI-1</strain>
    </source>
</reference>
<dbReference type="InterPro" id="IPR020994">
    <property type="entry name" value="Uncharacterised_Ca-bd_CcbP"/>
</dbReference>
<protein>
    <submittedName>
        <fullName evidence="1">Calcium binding protein</fullName>
    </submittedName>
</protein>
<evidence type="ECO:0000313" key="1">
    <source>
        <dbReference type="EMBL" id="ODS30119.1"/>
    </source>
</evidence>